<evidence type="ECO:0000256" key="1">
    <source>
        <dbReference type="SAM" id="Phobius"/>
    </source>
</evidence>
<evidence type="ECO:0000313" key="3">
    <source>
        <dbReference type="Proteomes" id="UP000588068"/>
    </source>
</evidence>
<keyword evidence="1" id="KW-1133">Transmembrane helix</keyword>
<feature type="transmembrane region" description="Helical" evidence="1">
    <location>
        <begin position="6"/>
        <end position="23"/>
    </location>
</feature>
<evidence type="ECO:0000313" key="2">
    <source>
        <dbReference type="EMBL" id="MBB6096408.1"/>
    </source>
</evidence>
<protein>
    <submittedName>
        <fullName evidence="2">Uncharacterized protein</fullName>
    </submittedName>
</protein>
<dbReference type="Proteomes" id="UP000588068">
    <property type="component" value="Unassembled WGS sequence"/>
</dbReference>
<name>A0A841HWW4_9GAMM</name>
<keyword evidence="1" id="KW-0472">Membrane</keyword>
<dbReference type="AlphaFoldDB" id="A0A841HWW4"/>
<proteinExistence type="predicted"/>
<accession>A0A841HWW4</accession>
<feature type="transmembrane region" description="Helical" evidence="1">
    <location>
        <begin position="53"/>
        <end position="72"/>
    </location>
</feature>
<reference evidence="2 3" key="1">
    <citation type="submission" date="2020-08" db="EMBL/GenBank/DDBJ databases">
        <title>Genomic Encyclopedia of Type Strains, Phase IV (KMG-IV): sequencing the most valuable type-strain genomes for metagenomic binning, comparative biology and taxonomic classification.</title>
        <authorList>
            <person name="Goeker M."/>
        </authorList>
    </citation>
    <scope>NUCLEOTIDE SEQUENCE [LARGE SCALE GENOMIC DNA]</scope>
    <source>
        <strain evidence="2 3">DSM 26723</strain>
    </source>
</reference>
<keyword evidence="3" id="KW-1185">Reference proteome</keyword>
<keyword evidence="1" id="KW-0812">Transmembrane</keyword>
<organism evidence="2 3">
    <name type="scientific">Povalibacter uvarum</name>
    <dbReference type="NCBI Taxonomy" id="732238"/>
    <lineage>
        <taxon>Bacteria</taxon>
        <taxon>Pseudomonadati</taxon>
        <taxon>Pseudomonadota</taxon>
        <taxon>Gammaproteobacteria</taxon>
        <taxon>Steroidobacterales</taxon>
        <taxon>Steroidobacteraceae</taxon>
        <taxon>Povalibacter</taxon>
    </lineage>
</organism>
<sequence length="83" mass="9186">MDFLDTAFYLVSTALALYFSYVRFRARMPLFGHAMMGTALFHLMFALEGMDLPANIAAAAFVLLYMKSLAILQEHGLSDGSLS</sequence>
<dbReference type="EMBL" id="JACHHZ010000007">
    <property type="protein sequence ID" value="MBB6096408.1"/>
    <property type="molecule type" value="Genomic_DNA"/>
</dbReference>
<gene>
    <name evidence="2" type="ORF">HNQ60_005330</name>
</gene>
<comment type="caution">
    <text evidence="2">The sequence shown here is derived from an EMBL/GenBank/DDBJ whole genome shotgun (WGS) entry which is preliminary data.</text>
</comment>
<dbReference type="RefSeq" id="WP_184335789.1">
    <property type="nucleotide sequence ID" value="NZ_JACHHZ010000007.1"/>
</dbReference>